<comment type="caution">
    <text evidence="1">The sequence shown here is derived from an EMBL/GenBank/DDBJ whole genome shotgun (WGS) entry which is preliminary data.</text>
</comment>
<organism evidence="1 2">
    <name type="scientific">Armillaria luteobubalina</name>
    <dbReference type="NCBI Taxonomy" id="153913"/>
    <lineage>
        <taxon>Eukaryota</taxon>
        <taxon>Fungi</taxon>
        <taxon>Dikarya</taxon>
        <taxon>Basidiomycota</taxon>
        <taxon>Agaricomycotina</taxon>
        <taxon>Agaricomycetes</taxon>
        <taxon>Agaricomycetidae</taxon>
        <taxon>Agaricales</taxon>
        <taxon>Marasmiineae</taxon>
        <taxon>Physalacriaceae</taxon>
        <taxon>Armillaria</taxon>
    </lineage>
</organism>
<dbReference type="Proteomes" id="UP001175228">
    <property type="component" value="Unassembled WGS sequence"/>
</dbReference>
<keyword evidence="2" id="KW-1185">Reference proteome</keyword>
<dbReference type="AlphaFoldDB" id="A0AA39UBB2"/>
<gene>
    <name evidence="1" type="ORF">EDD18DRAFT_1362364</name>
</gene>
<evidence type="ECO:0000313" key="1">
    <source>
        <dbReference type="EMBL" id="KAK0482952.1"/>
    </source>
</evidence>
<reference evidence="1" key="1">
    <citation type="submission" date="2023-06" db="EMBL/GenBank/DDBJ databases">
        <authorList>
            <consortium name="Lawrence Berkeley National Laboratory"/>
            <person name="Ahrendt S."/>
            <person name="Sahu N."/>
            <person name="Indic B."/>
            <person name="Wong-Bajracharya J."/>
            <person name="Merenyi Z."/>
            <person name="Ke H.-M."/>
            <person name="Monk M."/>
            <person name="Kocsube S."/>
            <person name="Drula E."/>
            <person name="Lipzen A."/>
            <person name="Balint B."/>
            <person name="Henrissat B."/>
            <person name="Andreopoulos B."/>
            <person name="Martin F.M."/>
            <person name="Harder C.B."/>
            <person name="Rigling D."/>
            <person name="Ford K.L."/>
            <person name="Foster G.D."/>
            <person name="Pangilinan J."/>
            <person name="Papanicolaou A."/>
            <person name="Barry K."/>
            <person name="LaButti K."/>
            <person name="Viragh M."/>
            <person name="Koriabine M."/>
            <person name="Yan M."/>
            <person name="Riley R."/>
            <person name="Champramary S."/>
            <person name="Plett K.L."/>
            <person name="Tsai I.J."/>
            <person name="Slot J."/>
            <person name="Sipos G."/>
            <person name="Plett J."/>
            <person name="Nagy L.G."/>
            <person name="Grigoriev I.V."/>
        </authorList>
    </citation>
    <scope>NUCLEOTIDE SEQUENCE</scope>
    <source>
        <strain evidence="1">HWK02</strain>
    </source>
</reference>
<protein>
    <submittedName>
        <fullName evidence="1">Uncharacterized protein</fullName>
    </submittedName>
</protein>
<sequence length="256" mass="29426">MPHHSPYPRPLRTRGTRALEKHDPPAHELSLFKEELQTFLDQGKMVTFDESSRCWKEFYRYFQCSYLDDLLVFNLPLDSPLVTLKDGCMRQAEAFEFYLLDPPPVFCPHILNPRRSEEDCTMRLHYRRGFVPVHYYQVPSSNHSCSFQGIYVLNRATIARAHLHPVIVPTLKAVPVAQISDVSVPVSFPVTNHTCFFSPSMAQEGALSDEEYFSVIELLESRGIYSGNLPPSSSFLLLLQYQRNRTYIPHGTRDAA</sequence>
<proteinExistence type="predicted"/>
<name>A0AA39UBB2_9AGAR</name>
<dbReference type="EMBL" id="JAUEPU010000063">
    <property type="protein sequence ID" value="KAK0482952.1"/>
    <property type="molecule type" value="Genomic_DNA"/>
</dbReference>
<evidence type="ECO:0000313" key="2">
    <source>
        <dbReference type="Proteomes" id="UP001175228"/>
    </source>
</evidence>
<accession>A0AA39UBB2</accession>